<dbReference type="EMBL" id="SDOV01000002">
    <property type="protein sequence ID" value="KAH7643479.1"/>
    <property type="molecule type" value="Genomic_DNA"/>
</dbReference>
<gene>
    <name evidence="3" type="ORF">HUG17_5841</name>
</gene>
<proteinExistence type="predicted"/>
<reference evidence="3" key="1">
    <citation type="submission" date="2020-06" db="EMBL/GenBank/DDBJ databases">
        <authorList>
            <person name="Ji K."/>
            <person name="Li J."/>
        </authorList>
    </citation>
    <scope>NUCLEOTIDE SEQUENCE</scope>
    <source>
        <strain evidence="3">JKM2019</strain>
        <tissue evidence="3">Whole body</tissue>
    </source>
</reference>
<keyword evidence="2" id="KW-0812">Transmembrane</keyword>
<evidence type="ECO:0000256" key="2">
    <source>
        <dbReference type="SAM" id="Phobius"/>
    </source>
</evidence>
<evidence type="ECO:0000313" key="3">
    <source>
        <dbReference type="EMBL" id="KAH7643479.1"/>
    </source>
</evidence>
<reference evidence="3" key="2">
    <citation type="journal article" date="2021" name="World Allergy Organ. J.">
        <title>Chromosome-level assembly of Dermatophagoides farinae genome and transcriptome reveals two novel allergens Der f 37 and Der f 39.</title>
        <authorList>
            <person name="Chen J."/>
            <person name="Cai Z."/>
            <person name="Fan D."/>
            <person name="Hu J."/>
            <person name="Hou Y."/>
            <person name="He Y."/>
            <person name="Zhang Z."/>
            <person name="Zhao Z."/>
            <person name="Gao P."/>
            <person name="Hu W."/>
            <person name="Sun J."/>
            <person name="Li J."/>
            <person name="Ji K."/>
        </authorList>
    </citation>
    <scope>NUCLEOTIDE SEQUENCE</scope>
    <source>
        <strain evidence="3">JKM2019</strain>
    </source>
</reference>
<accession>A0A9D4SI93</accession>
<dbReference type="AlphaFoldDB" id="A0A9D4SI93"/>
<dbReference type="Proteomes" id="UP000828236">
    <property type="component" value="Unassembled WGS sequence"/>
</dbReference>
<feature type="transmembrane region" description="Helical" evidence="2">
    <location>
        <begin position="6"/>
        <end position="23"/>
    </location>
</feature>
<organism evidence="3">
    <name type="scientific">Dermatophagoides farinae</name>
    <name type="common">American house dust mite</name>
    <dbReference type="NCBI Taxonomy" id="6954"/>
    <lineage>
        <taxon>Eukaryota</taxon>
        <taxon>Metazoa</taxon>
        <taxon>Ecdysozoa</taxon>
        <taxon>Arthropoda</taxon>
        <taxon>Chelicerata</taxon>
        <taxon>Arachnida</taxon>
        <taxon>Acari</taxon>
        <taxon>Acariformes</taxon>
        <taxon>Sarcoptiformes</taxon>
        <taxon>Astigmata</taxon>
        <taxon>Psoroptidia</taxon>
        <taxon>Analgoidea</taxon>
        <taxon>Pyroglyphidae</taxon>
        <taxon>Dermatophagoidinae</taxon>
        <taxon>Dermatophagoides</taxon>
    </lineage>
</organism>
<keyword evidence="2" id="KW-0472">Membrane</keyword>
<comment type="caution">
    <text evidence="3">The sequence shown here is derived from an EMBL/GenBank/DDBJ whole genome shotgun (WGS) entry which is preliminary data.</text>
</comment>
<sequence>MDKVVPTIIITVMVWLSTFWTCLDNDNSNSIMIVNAILISSSGTNNANTYSNGNKHSDNHSVKYGQTSNVQFNAHHLHVDNDEEENFSRPKYQPQQQRVSSSHRQSNSTLTKANLRFAIRFFDFVKKTFQI</sequence>
<evidence type="ECO:0000256" key="1">
    <source>
        <dbReference type="SAM" id="MobiDB-lite"/>
    </source>
</evidence>
<feature type="compositionally biased region" description="Low complexity" evidence="1">
    <location>
        <begin position="93"/>
        <end position="107"/>
    </location>
</feature>
<keyword evidence="2" id="KW-1133">Transmembrane helix</keyword>
<protein>
    <submittedName>
        <fullName evidence="3">Uncharacterized protein</fullName>
    </submittedName>
</protein>
<name>A0A9D4SI93_DERFA</name>
<feature type="region of interest" description="Disordered" evidence="1">
    <location>
        <begin position="83"/>
        <end position="107"/>
    </location>
</feature>